<evidence type="ECO:0000256" key="1">
    <source>
        <dbReference type="ARBA" id="ARBA00001974"/>
    </source>
</evidence>
<dbReference type="SUPFAM" id="SSF55103">
    <property type="entry name" value="FAD-linked oxidases, C-terminal domain"/>
    <property type="match status" value="1"/>
</dbReference>
<dbReference type="InterPro" id="IPR016164">
    <property type="entry name" value="FAD-linked_Oxase-like_C"/>
</dbReference>
<evidence type="ECO:0000256" key="5">
    <source>
        <dbReference type="SAM" id="MobiDB-lite"/>
    </source>
</evidence>
<sequence>MHKLYYGHFMCYVFHQDYIVKKGVDAHALKEQMLELLHERGAQYPAEHNVGHLYKAPETLTRFYRENDPTNSMNPGIGKTSKQKFWKES</sequence>
<dbReference type="InterPro" id="IPR016167">
    <property type="entry name" value="FAD-bd_PCMH_sub1"/>
</dbReference>
<keyword evidence="3" id="KW-0274">FAD</keyword>
<feature type="region of interest" description="Disordered" evidence="5">
    <location>
        <begin position="66"/>
        <end position="89"/>
    </location>
</feature>
<reference evidence="7 8" key="1">
    <citation type="submission" date="2013-10" db="EMBL/GenBank/DDBJ databases">
        <title>Antibiotic resistance diversity of beta-lactamase producers in the General Hospital Vienna.</title>
        <authorList>
            <person name="Barisic I."/>
            <person name="Mitteregger D."/>
            <person name="Hirschl A.M."/>
            <person name="Noehammer C."/>
            <person name="Wiesinger-Mayr H."/>
        </authorList>
    </citation>
    <scope>NUCLEOTIDE SEQUENCE [LARGE SCALE GENOMIC DNA]</scope>
    <source>
        <strain evidence="7 8">ISC11</strain>
    </source>
</reference>
<feature type="domain" description="D-lactate dehydrogenase membrane binding C-terminal" evidence="6">
    <location>
        <begin position="2"/>
        <end position="86"/>
    </location>
</feature>
<dbReference type="InterPro" id="IPR015409">
    <property type="entry name" value="Lactate_DH_C"/>
</dbReference>
<proteinExistence type="predicted"/>
<dbReference type="PANTHER" id="PTHR43716">
    <property type="entry name" value="D-2-HYDROXYGLUTARATE DEHYDROGENASE, MITOCHONDRIAL"/>
    <property type="match status" value="1"/>
</dbReference>
<dbReference type="Gene3D" id="3.30.43.10">
    <property type="entry name" value="Uridine Diphospho-n-acetylenolpyruvylglucosamine Reductase, domain 2"/>
    <property type="match status" value="1"/>
</dbReference>
<comment type="caution">
    <text evidence="7">The sequence shown here is derived from an EMBL/GenBank/DDBJ whole genome shotgun (WGS) entry which is preliminary data.</text>
</comment>
<comment type="cofactor">
    <cofactor evidence="1">
        <name>FAD</name>
        <dbReference type="ChEBI" id="CHEBI:57692"/>
    </cofactor>
</comment>
<dbReference type="EC" id="1.1.2.5" evidence="7"/>
<keyword evidence="4 7" id="KW-0560">Oxidoreductase</keyword>
<keyword evidence="2" id="KW-0285">Flavoprotein</keyword>
<dbReference type="Proteomes" id="UP000019194">
    <property type="component" value="Unassembled WGS sequence"/>
</dbReference>
<dbReference type="GO" id="GO:0022904">
    <property type="term" value="P:respiratory electron transport chain"/>
    <property type="evidence" value="ECO:0007669"/>
    <property type="project" value="TreeGrafter"/>
</dbReference>
<dbReference type="GO" id="GO:0050660">
    <property type="term" value="F:flavin adenine dinucleotide binding"/>
    <property type="evidence" value="ECO:0007669"/>
    <property type="project" value="InterPro"/>
</dbReference>
<dbReference type="GO" id="GO:0047051">
    <property type="term" value="F:D-lactate dehydrogenase (cytochrome c-553) activity"/>
    <property type="evidence" value="ECO:0007669"/>
    <property type="project" value="UniProtKB-EC"/>
</dbReference>
<dbReference type="InterPro" id="IPR051264">
    <property type="entry name" value="FAD-oxidored/transferase_4"/>
</dbReference>
<dbReference type="GO" id="GO:0055085">
    <property type="term" value="P:transmembrane transport"/>
    <property type="evidence" value="ECO:0007669"/>
    <property type="project" value="InterPro"/>
</dbReference>
<accession>A0A7G2IKC5</accession>
<evidence type="ECO:0000256" key="2">
    <source>
        <dbReference type="ARBA" id="ARBA00022630"/>
    </source>
</evidence>
<name>A0A7G2IKC5_CITFR</name>
<evidence type="ECO:0000259" key="6">
    <source>
        <dbReference type="Pfam" id="PF09330"/>
    </source>
</evidence>
<evidence type="ECO:0000256" key="3">
    <source>
        <dbReference type="ARBA" id="ARBA00022827"/>
    </source>
</evidence>
<dbReference type="Pfam" id="PF09330">
    <property type="entry name" value="Lact-deh-memb"/>
    <property type="match status" value="1"/>
</dbReference>
<protein>
    <submittedName>
        <fullName evidence="7">D-Lactate dehydrogenase</fullName>
        <ecNumber evidence="7">1.1.2.5</ecNumber>
    </submittedName>
</protein>
<dbReference type="AlphaFoldDB" id="A0A7G2IKC5"/>
<evidence type="ECO:0000256" key="4">
    <source>
        <dbReference type="ARBA" id="ARBA00023002"/>
    </source>
</evidence>
<dbReference type="PANTHER" id="PTHR43716:SF1">
    <property type="entry name" value="D-2-HYDROXYGLUTARATE DEHYDROGENASE, MITOCHONDRIAL"/>
    <property type="match status" value="1"/>
</dbReference>
<organism evidence="7 8">
    <name type="scientific">Citrobacter freundii</name>
    <dbReference type="NCBI Taxonomy" id="546"/>
    <lineage>
        <taxon>Bacteria</taxon>
        <taxon>Pseudomonadati</taxon>
        <taxon>Pseudomonadota</taxon>
        <taxon>Gammaproteobacteria</taxon>
        <taxon>Enterobacterales</taxon>
        <taxon>Enterobacteriaceae</taxon>
        <taxon>Citrobacter</taxon>
        <taxon>Citrobacter freundii complex</taxon>
    </lineage>
</organism>
<evidence type="ECO:0000313" key="8">
    <source>
        <dbReference type="Proteomes" id="UP000019194"/>
    </source>
</evidence>
<evidence type="ECO:0000313" key="7">
    <source>
        <dbReference type="EMBL" id="CDL37072.1"/>
    </source>
</evidence>
<dbReference type="EMBL" id="CBWP010000021">
    <property type="protein sequence ID" value="CDL37072.1"/>
    <property type="molecule type" value="Genomic_DNA"/>
</dbReference>